<name>A0A103XP34_CYNCS</name>
<evidence type="ECO:0000256" key="1">
    <source>
        <dbReference type="ARBA" id="ARBA00001971"/>
    </source>
</evidence>
<evidence type="ECO:0000313" key="8">
    <source>
        <dbReference type="EMBL" id="KVH94366.1"/>
    </source>
</evidence>
<evidence type="ECO:0000313" key="9">
    <source>
        <dbReference type="Proteomes" id="UP000243975"/>
    </source>
</evidence>
<keyword evidence="3" id="KW-0349">Heme</keyword>
<comment type="caution">
    <text evidence="8">The sequence shown here is derived from an EMBL/GenBank/DDBJ whole genome shotgun (WGS) entry which is preliminary data.</text>
</comment>
<dbReference type="AlphaFoldDB" id="A0A103XP34"/>
<evidence type="ECO:0000256" key="7">
    <source>
        <dbReference type="ARBA" id="ARBA00023033"/>
    </source>
</evidence>
<comment type="similarity">
    <text evidence="2">Belongs to the cytochrome P450 family.</text>
</comment>
<dbReference type="STRING" id="59895.A0A103XP34"/>
<dbReference type="GO" id="GO:0004497">
    <property type="term" value="F:monooxygenase activity"/>
    <property type="evidence" value="ECO:0007669"/>
    <property type="project" value="UniProtKB-KW"/>
</dbReference>
<dbReference type="Proteomes" id="UP000243975">
    <property type="component" value="Unassembled WGS sequence"/>
</dbReference>
<keyword evidence="5" id="KW-0560">Oxidoreductase</keyword>
<evidence type="ECO:0000256" key="2">
    <source>
        <dbReference type="ARBA" id="ARBA00010617"/>
    </source>
</evidence>
<accession>A0A103XP34</accession>
<organism evidence="8 9">
    <name type="scientific">Cynara cardunculus var. scolymus</name>
    <name type="common">Globe artichoke</name>
    <name type="synonym">Cynara scolymus</name>
    <dbReference type="NCBI Taxonomy" id="59895"/>
    <lineage>
        <taxon>Eukaryota</taxon>
        <taxon>Viridiplantae</taxon>
        <taxon>Streptophyta</taxon>
        <taxon>Embryophyta</taxon>
        <taxon>Tracheophyta</taxon>
        <taxon>Spermatophyta</taxon>
        <taxon>Magnoliopsida</taxon>
        <taxon>eudicotyledons</taxon>
        <taxon>Gunneridae</taxon>
        <taxon>Pentapetalae</taxon>
        <taxon>asterids</taxon>
        <taxon>campanulids</taxon>
        <taxon>Asterales</taxon>
        <taxon>Asteraceae</taxon>
        <taxon>Carduoideae</taxon>
        <taxon>Cardueae</taxon>
        <taxon>Carduinae</taxon>
        <taxon>Cynara</taxon>
    </lineage>
</organism>
<gene>
    <name evidence="8" type="ORF">Ccrd_003560</name>
</gene>
<protein>
    <submittedName>
        <fullName evidence="8">Uncharacterized protein</fullName>
    </submittedName>
</protein>
<evidence type="ECO:0000256" key="3">
    <source>
        <dbReference type="ARBA" id="ARBA00022617"/>
    </source>
</evidence>
<keyword evidence="7" id="KW-0503">Monooxygenase</keyword>
<dbReference type="Gramene" id="KVH94366">
    <property type="protein sequence ID" value="KVH94366"/>
    <property type="gene ID" value="Ccrd_003560"/>
</dbReference>
<reference evidence="8 9" key="1">
    <citation type="journal article" date="2016" name="Sci. Rep.">
        <title>The genome sequence of the outbreeding globe artichoke constructed de novo incorporating a phase-aware low-pass sequencing strategy of F1 progeny.</title>
        <authorList>
            <person name="Scaglione D."/>
            <person name="Reyes-Chin-Wo S."/>
            <person name="Acquadro A."/>
            <person name="Froenicke L."/>
            <person name="Portis E."/>
            <person name="Beitel C."/>
            <person name="Tirone M."/>
            <person name="Mauro R."/>
            <person name="Lo Monaco A."/>
            <person name="Mauromicale G."/>
            <person name="Faccioli P."/>
            <person name="Cattivelli L."/>
            <person name="Rieseberg L."/>
            <person name="Michelmore R."/>
            <person name="Lanteri S."/>
        </authorList>
    </citation>
    <scope>NUCLEOTIDE SEQUENCE [LARGE SCALE GENOMIC DNA]</scope>
    <source>
        <strain evidence="8">2C</strain>
    </source>
</reference>
<keyword evidence="4" id="KW-0479">Metal-binding</keyword>
<dbReference type="GO" id="GO:0046872">
    <property type="term" value="F:metal ion binding"/>
    <property type="evidence" value="ECO:0007669"/>
    <property type="project" value="UniProtKB-KW"/>
</dbReference>
<dbReference type="PANTHER" id="PTHR47944:SF5">
    <property type="entry name" value="CYTOCHROME P450 71A1-LIKE"/>
    <property type="match status" value="1"/>
</dbReference>
<dbReference type="EMBL" id="LEKV01004556">
    <property type="protein sequence ID" value="KVH94366.1"/>
    <property type="molecule type" value="Genomic_DNA"/>
</dbReference>
<evidence type="ECO:0000256" key="4">
    <source>
        <dbReference type="ARBA" id="ARBA00022723"/>
    </source>
</evidence>
<dbReference type="PANTHER" id="PTHR47944">
    <property type="entry name" value="CYTOCHROME P450 98A9"/>
    <property type="match status" value="1"/>
</dbReference>
<evidence type="ECO:0000256" key="6">
    <source>
        <dbReference type="ARBA" id="ARBA00023004"/>
    </source>
</evidence>
<proteinExistence type="inferred from homology"/>
<evidence type="ECO:0000256" key="5">
    <source>
        <dbReference type="ARBA" id="ARBA00023002"/>
    </source>
</evidence>
<sequence length="109" mass="12606">MAKLFLRTHDRIFASRPSTAAGKLNLYNGRSHENTLDSLSTFVLKKGKFCSCRSHTLSREPIMLKVHLSRSTQSMICRMVLGRKYFSELKEKEIVTLVEFQEMLRSFSC</sequence>
<comment type="cofactor">
    <cofactor evidence="1">
        <name>heme</name>
        <dbReference type="ChEBI" id="CHEBI:30413"/>
    </cofactor>
</comment>
<keyword evidence="6" id="KW-0408">Iron</keyword>
<keyword evidence="9" id="KW-1185">Reference proteome</keyword>